<name>A0A5S5MEY0_9BACT</name>
<feature type="region of interest" description="Disordered" evidence="1">
    <location>
        <begin position="173"/>
        <end position="221"/>
    </location>
</feature>
<organism evidence="2 3">
    <name type="scientific">Desulfobotulus mexicanus</name>
    <dbReference type="NCBI Taxonomy" id="2586642"/>
    <lineage>
        <taxon>Bacteria</taxon>
        <taxon>Pseudomonadati</taxon>
        <taxon>Thermodesulfobacteriota</taxon>
        <taxon>Desulfobacteria</taxon>
        <taxon>Desulfobacterales</taxon>
        <taxon>Desulfobacteraceae</taxon>
        <taxon>Desulfobotulus</taxon>
    </lineage>
</organism>
<gene>
    <name evidence="2" type="ORF">FIM25_10735</name>
</gene>
<evidence type="ECO:0000313" key="2">
    <source>
        <dbReference type="EMBL" id="TYT74238.1"/>
    </source>
</evidence>
<dbReference type="EMBL" id="VDMB01000013">
    <property type="protein sequence ID" value="TYT74238.1"/>
    <property type="molecule type" value="Genomic_DNA"/>
</dbReference>
<dbReference type="OrthoDB" id="5365332at2"/>
<accession>A0A5S5MEY0</accession>
<evidence type="ECO:0000313" key="3">
    <source>
        <dbReference type="Proteomes" id="UP000321899"/>
    </source>
</evidence>
<dbReference type="AlphaFoldDB" id="A0A5S5MEY0"/>
<comment type="caution">
    <text evidence="2">The sequence shown here is derived from an EMBL/GenBank/DDBJ whole genome shotgun (WGS) entry which is preliminary data.</text>
</comment>
<feature type="compositionally biased region" description="Basic residues" evidence="1">
    <location>
        <begin position="173"/>
        <end position="205"/>
    </location>
</feature>
<reference evidence="2 3" key="1">
    <citation type="submission" date="2019-06" db="EMBL/GenBank/DDBJ databases">
        <title>Desulfobotulus mexicanus sp. nov., a novel sulfate-reducing bacterium isolated from the sediment of an alkaline crater lake in Mexico.</title>
        <authorList>
            <person name="Hirschler-Rea A."/>
        </authorList>
    </citation>
    <scope>NUCLEOTIDE SEQUENCE [LARGE SCALE GENOMIC DNA]</scope>
    <source>
        <strain evidence="2 3">PAR22N</strain>
    </source>
</reference>
<sequence>MYCCTSCGRYFSQTCNTFLAGIKKPLSVIVQVIKARTEGLGFNATCRTFDVAKNTLLNWEARFTGIKQTLLLYALLHVYLKLIIEGDEVYTKVKKNAPPGESLGWTVVLMDRSSRFLWELRCGRKDSKLFKKALGTLEQLINQTQDLSLITDGERRYGNVLFEICHGLIRNGKKGRPRKTLKKGVKVRVKNKGSQSHKRGPKRSKYQTPHPEHPTTEQDIKDGDIHANHCEAFNSSLRRRNSTFRRRSNTYAKNETSLQRTLDVYWVVHNFLRAHFTTKQVPAVAFGIIDKDLSWEELLAIPMAA</sequence>
<protein>
    <recommendedName>
        <fullName evidence="4">IS1 family transposase</fullName>
    </recommendedName>
</protein>
<feature type="compositionally biased region" description="Basic and acidic residues" evidence="1">
    <location>
        <begin position="210"/>
        <end position="221"/>
    </location>
</feature>
<evidence type="ECO:0000256" key="1">
    <source>
        <dbReference type="SAM" id="MobiDB-lite"/>
    </source>
</evidence>
<evidence type="ECO:0008006" key="4">
    <source>
        <dbReference type="Google" id="ProtNLM"/>
    </source>
</evidence>
<keyword evidence="3" id="KW-1185">Reference proteome</keyword>
<dbReference type="Proteomes" id="UP000321899">
    <property type="component" value="Unassembled WGS sequence"/>
</dbReference>
<proteinExistence type="predicted"/>